<evidence type="ECO:0000259" key="1">
    <source>
        <dbReference type="Pfam" id="PF00535"/>
    </source>
</evidence>
<dbReference type="KEGG" id="esa:ESA_01188"/>
<proteinExistence type="predicted"/>
<dbReference type="InterPro" id="IPR029044">
    <property type="entry name" value="Nucleotide-diphossugar_trans"/>
</dbReference>
<dbReference type="HOGENOM" id="CLU_025996_0_3_6"/>
<keyword evidence="3" id="KW-1185">Reference proteome</keyword>
<feature type="domain" description="Glycosyltransferase 2-like" evidence="1">
    <location>
        <begin position="7"/>
        <end position="135"/>
    </location>
</feature>
<dbReference type="AlphaFoldDB" id="A7MHD7"/>
<accession>A7MHD7</accession>
<dbReference type="Pfam" id="PF00535">
    <property type="entry name" value="Glycos_transf_2"/>
    <property type="match status" value="1"/>
</dbReference>
<dbReference type="PANTHER" id="PTHR22916">
    <property type="entry name" value="GLYCOSYLTRANSFERASE"/>
    <property type="match status" value="1"/>
</dbReference>
<dbReference type="CAZy" id="GT2">
    <property type="family name" value="Glycosyltransferase Family 2"/>
</dbReference>
<dbReference type="RefSeq" id="WP_012124343.1">
    <property type="nucleotide sequence ID" value="NC_009778.1"/>
</dbReference>
<dbReference type="Proteomes" id="UP000000260">
    <property type="component" value="Chromosome"/>
</dbReference>
<dbReference type="GO" id="GO:0016758">
    <property type="term" value="F:hexosyltransferase activity"/>
    <property type="evidence" value="ECO:0007669"/>
    <property type="project" value="UniProtKB-ARBA"/>
</dbReference>
<evidence type="ECO:0000313" key="3">
    <source>
        <dbReference type="Proteomes" id="UP000000260"/>
    </source>
</evidence>
<sequence length="254" mass="29386">MMSNLVSIIMPSWNSELTIADSINSIIRQTYTNWELIITDDCSSDGTIRLLKEFANKEPRIKLFFNDKNSGAGISRNNCIKNAKGRFIAFLDSDDMWHPEKLSRQVAFMLNNNYALTYTAYKKINQKGNVIGHINPPARVNYSELLKSNVIGCLTAIYDAQKLGKVYMPEIRKRQDMALWLKILEKIDYAWCLPEELAFYREGHESLSSNKIKILSSQWSFYRTYLKFNSIKAAWYFSFYVVRAVKKHGVTKSS</sequence>
<dbReference type="CDD" id="cd00761">
    <property type="entry name" value="Glyco_tranf_GTA_type"/>
    <property type="match status" value="1"/>
</dbReference>
<protein>
    <recommendedName>
        <fullName evidence="1">Glycosyltransferase 2-like domain-containing protein</fullName>
    </recommendedName>
</protein>
<dbReference type="PANTHER" id="PTHR22916:SF3">
    <property type="entry name" value="UDP-GLCNAC:BETAGAL BETA-1,3-N-ACETYLGLUCOSAMINYLTRANSFERASE-LIKE PROTEIN 1"/>
    <property type="match status" value="1"/>
</dbReference>
<dbReference type="InterPro" id="IPR001173">
    <property type="entry name" value="Glyco_trans_2-like"/>
</dbReference>
<organism evidence="2 3">
    <name type="scientific">Cronobacter sakazakii (strain ATCC BAA-894)</name>
    <name type="common">Enterobacter sakazakii</name>
    <dbReference type="NCBI Taxonomy" id="290339"/>
    <lineage>
        <taxon>Bacteria</taxon>
        <taxon>Pseudomonadati</taxon>
        <taxon>Pseudomonadota</taxon>
        <taxon>Gammaproteobacteria</taxon>
        <taxon>Enterobacterales</taxon>
        <taxon>Enterobacteriaceae</taxon>
        <taxon>Cronobacter</taxon>
    </lineage>
</organism>
<dbReference type="SUPFAM" id="SSF53448">
    <property type="entry name" value="Nucleotide-diphospho-sugar transferases"/>
    <property type="match status" value="1"/>
</dbReference>
<dbReference type="EMBL" id="CP000783">
    <property type="protein sequence ID" value="ABU76455.1"/>
    <property type="molecule type" value="Genomic_DNA"/>
</dbReference>
<evidence type="ECO:0000313" key="2">
    <source>
        <dbReference type="EMBL" id="ABU76455.1"/>
    </source>
</evidence>
<gene>
    <name evidence="2" type="ordered locus">ESA_01188</name>
</gene>
<name>A7MHD7_CROS8</name>
<dbReference type="Gene3D" id="3.90.550.10">
    <property type="entry name" value="Spore Coat Polysaccharide Biosynthesis Protein SpsA, Chain A"/>
    <property type="match status" value="1"/>
</dbReference>
<reference evidence="2 3" key="1">
    <citation type="journal article" date="2010" name="PLoS ONE">
        <title>Genome sequence of Cronobacter sakazakii BAA-894 and comparative genomic hybridization analysis with other Cronobacter species.</title>
        <authorList>
            <person name="Kucerova E."/>
            <person name="Clifton S.W."/>
            <person name="Xia X.Q."/>
            <person name="Long F."/>
            <person name="Porwollik S."/>
            <person name="Fulton L."/>
            <person name="Fronick C."/>
            <person name="Minx P."/>
            <person name="Kyung K."/>
            <person name="Warren W."/>
            <person name="Fulton R."/>
            <person name="Feng D."/>
            <person name="Wollam A."/>
            <person name="Shah N."/>
            <person name="Bhonagiri V."/>
            <person name="Nash W.E."/>
            <person name="Hallsworth-Pepin K."/>
            <person name="Wilson R.K."/>
            <person name="McClelland M."/>
            <person name="Forsythe S.J."/>
        </authorList>
    </citation>
    <scope>NUCLEOTIDE SEQUENCE [LARGE SCALE GENOMIC DNA]</scope>
    <source>
        <strain evidence="2 3">ATCC BAA-894</strain>
    </source>
</reference>